<organism evidence="7 8">
    <name type="scientific">Croceimicrobium hydrocarbonivorans</name>
    <dbReference type="NCBI Taxonomy" id="2761580"/>
    <lineage>
        <taxon>Bacteria</taxon>
        <taxon>Pseudomonadati</taxon>
        <taxon>Bacteroidota</taxon>
        <taxon>Flavobacteriia</taxon>
        <taxon>Flavobacteriales</taxon>
        <taxon>Owenweeksiaceae</taxon>
        <taxon>Croceimicrobium</taxon>
    </lineage>
</organism>
<dbReference type="CDD" id="cd03255">
    <property type="entry name" value="ABC_MJ0796_LolCDE_FtsE"/>
    <property type="match status" value="1"/>
</dbReference>
<protein>
    <submittedName>
        <fullName evidence="7">ABC transporter ATP-binding protein</fullName>
    </submittedName>
</protein>
<dbReference type="Pfam" id="PF00005">
    <property type="entry name" value="ABC_tran"/>
    <property type="match status" value="1"/>
</dbReference>
<evidence type="ECO:0000256" key="1">
    <source>
        <dbReference type="ARBA" id="ARBA00022448"/>
    </source>
</evidence>
<evidence type="ECO:0000256" key="5">
    <source>
        <dbReference type="ARBA" id="ARBA00038388"/>
    </source>
</evidence>
<keyword evidence="3 7" id="KW-0067">ATP-binding</keyword>
<feature type="domain" description="ABC transporter" evidence="6">
    <location>
        <begin position="2"/>
        <end position="227"/>
    </location>
</feature>
<sequence length="229" mass="25772">MIRLHNISKIYRSQGVETRALNDVDLRVQDGEFLSIMGPSGCGKTTLLNIIGLLDTYEEGLFVFREQDMSLLDEKAKLIIRKEQIGFVFQNFNLIDDLTVAENIELPLHYLKVPRSERQERVLEVLDAISMGHRKDFFPYQLSGGQQQRVAVGRAIVSKPALILADEPTGNLDSAQGNDIMEMLARLNDQGTTVVMVTHSSHDASYSQRIVRLMDGEVTSEKKVLHAPF</sequence>
<evidence type="ECO:0000256" key="4">
    <source>
        <dbReference type="ARBA" id="ARBA00022967"/>
    </source>
</evidence>
<reference evidence="7 8" key="1">
    <citation type="submission" date="2020-08" db="EMBL/GenBank/DDBJ databases">
        <title>Croceimicrobium hydrocarbonivorans gen. nov., sp. nov., a novel marine bacterium isolated from a bacterial consortium that degrades polyethylene terephthalate.</title>
        <authorList>
            <person name="Liu R."/>
        </authorList>
    </citation>
    <scope>NUCLEOTIDE SEQUENCE [LARGE SCALE GENOMIC DNA]</scope>
    <source>
        <strain evidence="7 8">A20-9</strain>
    </source>
</reference>
<evidence type="ECO:0000313" key="7">
    <source>
        <dbReference type="EMBL" id="QNR22655.1"/>
    </source>
</evidence>
<dbReference type="InterPro" id="IPR027417">
    <property type="entry name" value="P-loop_NTPase"/>
</dbReference>
<evidence type="ECO:0000313" key="8">
    <source>
        <dbReference type="Proteomes" id="UP000516305"/>
    </source>
</evidence>
<proteinExistence type="inferred from homology"/>
<comment type="similarity">
    <text evidence="5">Belongs to the ABC transporter superfamily. Macrolide exporter (TC 3.A.1.122) family.</text>
</comment>
<dbReference type="RefSeq" id="WP_210757221.1">
    <property type="nucleotide sequence ID" value="NZ_CP060139.1"/>
</dbReference>
<dbReference type="GO" id="GO:0022857">
    <property type="term" value="F:transmembrane transporter activity"/>
    <property type="evidence" value="ECO:0007669"/>
    <property type="project" value="UniProtKB-ARBA"/>
</dbReference>
<dbReference type="Gene3D" id="3.40.50.300">
    <property type="entry name" value="P-loop containing nucleotide triphosphate hydrolases"/>
    <property type="match status" value="1"/>
</dbReference>
<keyword evidence="1" id="KW-0813">Transport</keyword>
<dbReference type="PROSITE" id="PS50893">
    <property type="entry name" value="ABC_TRANSPORTER_2"/>
    <property type="match status" value="1"/>
</dbReference>
<dbReference type="GO" id="GO:0098796">
    <property type="term" value="C:membrane protein complex"/>
    <property type="evidence" value="ECO:0007669"/>
    <property type="project" value="UniProtKB-ARBA"/>
</dbReference>
<dbReference type="InterPro" id="IPR003593">
    <property type="entry name" value="AAA+_ATPase"/>
</dbReference>
<keyword evidence="4" id="KW-1278">Translocase</keyword>
<dbReference type="PANTHER" id="PTHR42798">
    <property type="entry name" value="LIPOPROTEIN-RELEASING SYSTEM ATP-BINDING PROTEIN LOLD"/>
    <property type="match status" value="1"/>
</dbReference>
<dbReference type="KEGG" id="chyd:H4K34_09685"/>
<dbReference type="InterPro" id="IPR003439">
    <property type="entry name" value="ABC_transporter-like_ATP-bd"/>
</dbReference>
<dbReference type="SMART" id="SM00382">
    <property type="entry name" value="AAA"/>
    <property type="match status" value="1"/>
</dbReference>
<dbReference type="PROSITE" id="PS00211">
    <property type="entry name" value="ABC_TRANSPORTER_1"/>
    <property type="match status" value="1"/>
</dbReference>
<evidence type="ECO:0000256" key="2">
    <source>
        <dbReference type="ARBA" id="ARBA00022741"/>
    </source>
</evidence>
<dbReference type="EMBL" id="CP060139">
    <property type="protein sequence ID" value="QNR22655.1"/>
    <property type="molecule type" value="Genomic_DNA"/>
</dbReference>
<dbReference type="GO" id="GO:0005524">
    <property type="term" value="F:ATP binding"/>
    <property type="evidence" value="ECO:0007669"/>
    <property type="project" value="UniProtKB-KW"/>
</dbReference>
<dbReference type="FunFam" id="3.40.50.300:FF:000032">
    <property type="entry name" value="Export ABC transporter ATP-binding protein"/>
    <property type="match status" value="1"/>
</dbReference>
<name>A0A7H0VAA7_9FLAO</name>
<dbReference type="InterPro" id="IPR017911">
    <property type="entry name" value="MacB-like_ATP-bd"/>
</dbReference>
<dbReference type="PANTHER" id="PTHR42798:SF4">
    <property type="entry name" value="ABC TRANSPORTER DOMAIN-CONTAINING PROTEIN"/>
    <property type="match status" value="1"/>
</dbReference>
<dbReference type="Proteomes" id="UP000516305">
    <property type="component" value="Chromosome"/>
</dbReference>
<dbReference type="SUPFAM" id="SSF52540">
    <property type="entry name" value="P-loop containing nucleoside triphosphate hydrolases"/>
    <property type="match status" value="1"/>
</dbReference>
<accession>A0A7H0VAA7</accession>
<keyword evidence="2" id="KW-0547">Nucleotide-binding</keyword>
<dbReference type="InterPro" id="IPR017871">
    <property type="entry name" value="ABC_transporter-like_CS"/>
</dbReference>
<evidence type="ECO:0000259" key="6">
    <source>
        <dbReference type="PROSITE" id="PS50893"/>
    </source>
</evidence>
<gene>
    <name evidence="7" type="ORF">H4K34_09685</name>
</gene>
<evidence type="ECO:0000256" key="3">
    <source>
        <dbReference type="ARBA" id="ARBA00022840"/>
    </source>
</evidence>
<dbReference type="AlphaFoldDB" id="A0A7H0VAA7"/>
<dbReference type="GO" id="GO:0016887">
    <property type="term" value="F:ATP hydrolysis activity"/>
    <property type="evidence" value="ECO:0007669"/>
    <property type="project" value="InterPro"/>
</dbReference>
<keyword evidence="8" id="KW-1185">Reference proteome</keyword>